<evidence type="ECO:0000313" key="1">
    <source>
        <dbReference type="EMBL" id="KAK3742714.1"/>
    </source>
</evidence>
<name>A0AAE0YFA8_9GAST</name>
<dbReference type="EMBL" id="JAWDGP010006345">
    <property type="protein sequence ID" value="KAK3742714.1"/>
    <property type="molecule type" value="Genomic_DNA"/>
</dbReference>
<evidence type="ECO:0000313" key="2">
    <source>
        <dbReference type="Proteomes" id="UP001283361"/>
    </source>
</evidence>
<proteinExistence type="predicted"/>
<comment type="caution">
    <text evidence="1">The sequence shown here is derived from an EMBL/GenBank/DDBJ whole genome shotgun (WGS) entry which is preliminary data.</text>
</comment>
<organism evidence="1 2">
    <name type="scientific">Elysia crispata</name>
    <name type="common">lettuce slug</name>
    <dbReference type="NCBI Taxonomy" id="231223"/>
    <lineage>
        <taxon>Eukaryota</taxon>
        <taxon>Metazoa</taxon>
        <taxon>Spiralia</taxon>
        <taxon>Lophotrochozoa</taxon>
        <taxon>Mollusca</taxon>
        <taxon>Gastropoda</taxon>
        <taxon>Heterobranchia</taxon>
        <taxon>Euthyneura</taxon>
        <taxon>Panpulmonata</taxon>
        <taxon>Sacoglossa</taxon>
        <taxon>Placobranchoidea</taxon>
        <taxon>Plakobranchidae</taxon>
        <taxon>Elysia</taxon>
    </lineage>
</organism>
<protein>
    <submittedName>
        <fullName evidence="1">Uncharacterized protein</fullName>
    </submittedName>
</protein>
<gene>
    <name evidence="1" type="ORF">RRG08_025656</name>
</gene>
<dbReference type="AlphaFoldDB" id="A0AAE0YFA8"/>
<sequence>MLDSLAENWFELMLGGLALGNVDWVSALWLPTKRECGLVGQKEKTSKYRIRSFRASHWIGLLSQIAGLQSKLARSGCISERKKNVECMSILMREMLLLIL</sequence>
<keyword evidence="2" id="KW-1185">Reference proteome</keyword>
<reference evidence="1" key="1">
    <citation type="journal article" date="2023" name="G3 (Bethesda)">
        <title>A reference genome for the long-term kleptoplast-retaining sea slug Elysia crispata morphotype clarki.</title>
        <authorList>
            <person name="Eastman K.E."/>
            <person name="Pendleton A.L."/>
            <person name="Shaikh M.A."/>
            <person name="Suttiyut T."/>
            <person name="Ogas R."/>
            <person name="Tomko P."/>
            <person name="Gavelis G."/>
            <person name="Widhalm J.R."/>
            <person name="Wisecaver J.H."/>
        </authorList>
    </citation>
    <scope>NUCLEOTIDE SEQUENCE</scope>
    <source>
        <strain evidence="1">ECLA1</strain>
    </source>
</reference>
<accession>A0AAE0YFA8</accession>
<dbReference type="Proteomes" id="UP001283361">
    <property type="component" value="Unassembled WGS sequence"/>
</dbReference>